<dbReference type="Proteomes" id="UP001177260">
    <property type="component" value="Unassembled WGS sequence"/>
</dbReference>
<protein>
    <submittedName>
        <fullName evidence="1">Uncharacterized protein</fullName>
    </submittedName>
</protein>
<comment type="caution">
    <text evidence="1">The sequence shown here is derived from an EMBL/GenBank/DDBJ whole genome shotgun (WGS) entry which is preliminary data.</text>
</comment>
<reference evidence="1 2" key="1">
    <citation type="journal article" date="2023" name="ACS Omega">
        <title>Identification of the Neoaspergillic Acid Biosynthesis Gene Cluster by Establishing an In Vitro CRISPR-Ribonucleoprotein Genetic System in Aspergillus melleus.</title>
        <authorList>
            <person name="Yuan B."/>
            <person name="Grau M.F."/>
            <person name="Murata R.M."/>
            <person name="Torok T."/>
            <person name="Venkateswaran K."/>
            <person name="Stajich J.E."/>
            <person name="Wang C.C.C."/>
        </authorList>
    </citation>
    <scope>NUCLEOTIDE SEQUENCE [LARGE SCALE GENOMIC DNA]</scope>
    <source>
        <strain evidence="1 2">IMV 1140</strain>
    </source>
</reference>
<sequence length="538" mass="60124">MSAIDQKAATEALILKFEISKLLRQDQNGRRIALLGSIDSQPGILIAERAAFATESIEVLKAFHAAISQVTNLGDNDIYRWYMASSSAGSQSPGASDLKLNLIWPCTDQHVKKYSDQVVRMVTETPQIYRDHVRPYMSAKREEGRLNWVFNILEGRTEQEDVILRDEGQGPNYGFLMLPDLNWDRKTMSSLHLLALVQRRDIWSLRDLKKKHIPWLRYLWQRVLEGTVKMYPDLEIDQLKLYVHYQPTYYHFHIHVVNVMLEAGATQATGKAFGLENIISQLETMSGDEEASMADVSLTYYLGEAKNNPEVMSHLIHQLGLPPSVGFTDVYSIDEPDLLAFVPRPSYALLLVFPVSPTYEASRTTEDTPLPEYSGSGASEPVLWFKQTIRNACGLIGLLHAVSNGEARKHVLPGSDLEGLLRDAEPLGPVQRADLLYESKALESAHADAARLGDTAAPEAEDNVDLHFVAFVKGEDGRLWELDGRRKGPLERGQLADDEDALSEKALELGVRRFLGVETAGGNPDLRFSLVSLGPVFE</sequence>
<proteinExistence type="predicted"/>
<gene>
    <name evidence="1" type="ORF">N8T08_010162</name>
</gene>
<keyword evidence="2" id="KW-1185">Reference proteome</keyword>
<accession>A0ACC3BCW6</accession>
<evidence type="ECO:0000313" key="1">
    <source>
        <dbReference type="EMBL" id="KAK1148351.1"/>
    </source>
</evidence>
<name>A0ACC3BCW6_9EURO</name>
<dbReference type="EMBL" id="JAOPJF010000008">
    <property type="protein sequence ID" value="KAK1148351.1"/>
    <property type="molecule type" value="Genomic_DNA"/>
</dbReference>
<organism evidence="1 2">
    <name type="scientific">Aspergillus melleus</name>
    <dbReference type="NCBI Taxonomy" id="138277"/>
    <lineage>
        <taxon>Eukaryota</taxon>
        <taxon>Fungi</taxon>
        <taxon>Dikarya</taxon>
        <taxon>Ascomycota</taxon>
        <taxon>Pezizomycotina</taxon>
        <taxon>Eurotiomycetes</taxon>
        <taxon>Eurotiomycetidae</taxon>
        <taxon>Eurotiales</taxon>
        <taxon>Aspergillaceae</taxon>
        <taxon>Aspergillus</taxon>
        <taxon>Aspergillus subgen. Circumdati</taxon>
    </lineage>
</organism>
<evidence type="ECO:0000313" key="2">
    <source>
        <dbReference type="Proteomes" id="UP001177260"/>
    </source>
</evidence>